<dbReference type="InterPro" id="IPR011006">
    <property type="entry name" value="CheY-like_superfamily"/>
</dbReference>
<dbReference type="GO" id="GO:0006355">
    <property type="term" value="P:regulation of DNA-templated transcription"/>
    <property type="evidence" value="ECO:0007669"/>
    <property type="project" value="InterPro"/>
</dbReference>
<evidence type="ECO:0000256" key="3">
    <source>
        <dbReference type="ARBA" id="ARBA00023163"/>
    </source>
</evidence>
<keyword evidence="1" id="KW-0805">Transcription regulation</keyword>
<feature type="modified residue" description="4-aspartylphosphate" evidence="4">
    <location>
        <position position="62"/>
    </location>
</feature>
<dbReference type="Pfam" id="PF00072">
    <property type="entry name" value="Response_reg"/>
    <property type="match status" value="1"/>
</dbReference>
<dbReference type="GO" id="GO:0003677">
    <property type="term" value="F:DNA binding"/>
    <property type="evidence" value="ECO:0007669"/>
    <property type="project" value="UniProtKB-KW"/>
</dbReference>
<protein>
    <submittedName>
        <fullName evidence="7">Response regulator</fullName>
    </submittedName>
</protein>
<dbReference type="Pfam" id="PF00196">
    <property type="entry name" value="GerE"/>
    <property type="match status" value="1"/>
</dbReference>
<dbReference type="Gene3D" id="1.10.10.10">
    <property type="entry name" value="Winged helix-like DNA-binding domain superfamily/Winged helix DNA-binding domain"/>
    <property type="match status" value="1"/>
</dbReference>
<dbReference type="Gene3D" id="3.40.50.2300">
    <property type="match status" value="1"/>
</dbReference>
<dbReference type="InterPro" id="IPR001789">
    <property type="entry name" value="Sig_transdc_resp-reg_receiver"/>
</dbReference>
<evidence type="ECO:0000259" key="5">
    <source>
        <dbReference type="PROSITE" id="PS50043"/>
    </source>
</evidence>
<evidence type="ECO:0000256" key="4">
    <source>
        <dbReference type="PROSITE-ProRule" id="PRU00169"/>
    </source>
</evidence>
<dbReference type="InterPro" id="IPR016032">
    <property type="entry name" value="Sig_transdc_resp-reg_C-effctor"/>
</dbReference>
<feature type="domain" description="HTH luxR-type" evidence="5">
    <location>
        <begin position="143"/>
        <end position="208"/>
    </location>
</feature>
<dbReference type="PANTHER" id="PTHR44688">
    <property type="entry name" value="DNA-BINDING TRANSCRIPTIONAL ACTIVATOR DEVR_DOSR"/>
    <property type="match status" value="1"/>
</dbReference>
<dbReference type="PROSITE" id="PS00622">
    <property type="entry name" value="HTH_LUXR_1"/>
    <property type="match status" value="1"/>
</dbReference>
<dbReference type="PROSITE" id="PS50110">
    <property type="entry name" value="RESPONSE_REGULATORY"/>
    <property type="match status" value="1"/>
</dbReference>
<dbReference type="PRINTS" id="PR00038">
    <property type="entry name" value="HTHLUXR"/>
</dbReference>
<dbReference type="PROSITE" id="PS50043">
    <property type="entry name" value="HTH_LUXR_2"/>
    <property type="match status" value="1"/>
</dbReference>
<keyword evidence="2" id="KW-0238">DNA-binding</keyword>
<dbReference type="Proteomes" id="UP001213504">
    <property type="component" value="Chromosome"/>
</dbReference>
<dbReference type="SMART" id="SM00421">
    <property type="entry name" value="HTH_LUXR"/>
    <property type="match status" value="1"/>
</dbReference>
<dbReference type="RefSeq" id="WP_058250958.1">
    <property type="nucleotide sequence ID" value="NZ_CP121270.1"/>
</dbReference>
<proteinExistence type="predicted"/>
<evidence type="ECO:0000256" key="2">
    <source>
        <dbReference type="ARBA" id="ARBA00023125"/>
    </source>
</evidence>
<dbReference type="SUPFAM" id="SSF52172">
    <property type="entry name" value="CheY-like"/>
    <property type="match status" value="1"/>
</dbReference>
<evidence type="ECO:0000313" key="7">
    <source>
        <dbReference type="EMBL" id="WFP25230.1"/>
    </source>
</evidence>
<evidence type="ECO:0000313" key="8">
    <source>
        <dbReference type="Proteomes" id="UP001213504"/>
    </source>
</evidence>
<dbReference type="SMART" id="SM00448">
    <property type="entry name" value="REC"/>
    <property type="match status" value="1"/>
</dbReference>
<dbReference type="AlphaFoldDB" id="A0AAX3T7R2"/>
<organism evidence="7 8">
    <name type="scientific">Gordonia hongkongensis</name>
    <dbReference type="NCBI Taxonomy" id="1701090"/>
    <lineage>
        <taxon>Bacteria</taxon>
        <taxon>Bacillati</taxon>
        <taxon>Actinomycetota</taxon>
        <taxon>Actinomycetes</taxon>
        <taxon>Mycobacteriales</taxon>
        <taxon>Gordoniaceae</taxon>
        <taxon>Gordonia</taxon>
    </lineage>
</organism>
<reference evidence="7" key="1">
    <citation type="submission" date="2023-04" db="EMBL/GenBank/DDBJ databases">
        <title>Complete genome sequence of a phthalic acid esters degrading bacterial strain.</title>
        <authorList>
            <person name="Weng L."/>
            <person name="Jia Y."/>
            <person name="Ren L."/>
        </authorList>
    </citation>
    <scope>NUCLEOTIDE SEQUENCE</scope>
    <source>
        <strain evidence="7">RL-LY01</strain>
    </source>
</reference>
<dbReference type="SUPFAM" id="SSF46894">
    <property type="entry name" value="C-terminal effector domain of the bipartite response regulators"/>
    <property type="match status" value="1"/>
</dbReference>
<accession>A0AAX3T7R2</accession>
<gene>
    <name evidence="7" type="ORF">P9A14_01465</name>
</gene>
<dbReference type="InterPro" id="IPR000792">
    <property type="entry name" value="Tscrpt_reg_LuxR_C"/>
</dbReference>
<evidence type="ECO:0000256" key="1">
    <source>
        <dbReference type="ARBA" id="ARBA00023015"/>
    </source>
</evidence>
<feature type="domain" description="Response regulatory" evidence="6">
    <location>
        <begin position="13"/>
        <end position="127"/>
    </location>
</feature>
<name>A0AAX3T7R2_9ACTN</name>
<dbReference type="PANTHER" id="PTHR44688:SF16">
    <property type="entry name" value="DNA-BINDING TRANSCRIPTIONAL ACTIVATOR DEVR_DOSR"/>
    <property type="match status" value="1"/>
</dbReference>
<keyword evidence="3" id="KW-0804">Transcription</keyword>
<evidence type="ECO:0000259" key="6">
    <source>
        <dbReference type="PROSITE" id="PS50110"/>
    </source>
</evidence>
<sequence length="213" mass="23690">MPGPSTSQSPEPQVYVVDDDRDLCDSVALLLETIGITPEICLSADDFLARYDGEHPACIILDVRMPQMSGTRLQQRLNEIAPHVGIIFVSAHGDIRLSVTTLRAGALDFLEKPYDPQQLLDAVESGVNAAVDRFANFRQKREIEENLAILTPREREILSLVVEGFPSQQIATRLGMSVKTVDVHRTRIKTKSRADSLPTLVRDILRFDVAVDQ</sequence>
<keyword evidence="4" id="KW-0597">Phosphoprotein</keyword>
<dbReference type="EMBL" id="CP121270">
    <property type="protein sequence ID" value="WFP25230.1"/>
    <property type="molecule type" value="Genomic_DNA"/>
</dbReference>
<dbReference type="GO" id="GO:0000160">
    <property type="term" value="P:phosphorelay signal transduction system"/>
    <property type="evidence" value="ECO:0007669"/>
    <property type="project" value="InterPro"/>
</dbReference>
<dbReference type="CDD" id="cd06170">
    <property type="entry name" value="LuxR_C_like"/>
    <property type="match status" value="1"/>
</dbReference>
<dbReference type="InterPro" id="IPR036388">
    <property type="entry name" value="WH-like_DNA-bd_sf"/>
</dbReference>